<gene>
    <name evidence="1" type="ORF">SVIO_027720</name>
</gene>
<protein>
    <submittedName>
        <fullName evidence="1">Uncharacterized protein</fullName>
    </submittedName>
</protein>
<dbReference type="Proteomes" id="UP000301309">
    <property type="component" value="Unassembled WGS sequence"/>
</dbReference>
<evidence type="ECO:0000313" key="1">
    <source>
        <dbReference type="EMBL" id="GDY52149.1"/>
    </source>
</evidence>
<sequence length="74" mass="8085">MRGEASDDVDLAADHVMRYPYWAEPEWRAGSAVGDRFDGEHHLDGPDLPDDVQPVNMSVEFTVQVRAGLGGSGE</sequence>
<keyword evidence="2" id="KW-1185">Reference proteome</keyword>
<reference evidence="1 2" key="1">
    <citation type="journal article" date="2020" name="Int. J. Syst. Evol. Microbiol.">
        <title>Reclassification of Streptomyces castelarensis and Streptomyces sporoclivatus as later heterotypic synonyms of Streptomyces antimycoticus.</title>
        <authorList>
            <person name="Komaki H."/>
            <person name="Tamura T."/>
        </authorList>
    </citation>
    <scope>NUCLEOTIDE SEQUENCE [LARGE SCALE GENOMIC DNA]</scope>
    <source>
        <strain evidence="1 2">NBRC 13459</strain>
    </source>
</reference>
<accession>A0A4D4L270</accession>
<evidence type="ECO:0000313" key="2">
    <source>
        <dbReference type="Proteomes" id="UP000301309"/>
    </source>
</evidence>
<comment type="caution">
    <text evidence="1">The sequence shown here is derived from an EMBL/GenBank/DDBJ whole genome shotgun (WGS) entry which is preliminary data.</text>
</comment>
<name>A0A4D4L270_STRVO</name>
<proteinExistence type="predicted"/>
<organism evidence="1 2">
    <name type="scientific">Streptomyces violaceusniger</name>
    <dbReference type="NCBI Taxonomy" id="68280"/>
    <lineage>
        <taxon>Bacteria</taxon>
        <taxon>Bacillati</taxon>
        <taxon>Actinomycetota</taxon>
        <taxon>Actinomycetes</taxon>
        <taxon>Kitasatosporales</taxon>
        <taxon>Streptomycetaceae</taxon>
        <taxon>Streptomyces</taxon>
        <taxon>Streptomyces violaceusniger group</taxon>
    </lineage>
</organism>
<dbReference type="EMBL" id="BJHW01000001">
    <property type="protein sequence ID" value="GDY52149.1"/>
    <property type="molecule type" value="Genomic_DNA"/>
</dbReference>
<dbReference type="AlphaFoldDB" id="A0A4D4L270"/>